<evidence type="ECO:0000313" key="1">
    <source>
        <dbReference type="EMBL" id="KAH3837296.1"/>
    </source>
</evidence>
<sequence>MCDPVRCLQVGVQSIHCRFVACRLASTFRKTVMYPLQNAIDAVTSLGDAIAPSDLMQPPAKSWLLMRITLSNINLT</sequence>
<dbReference type="AlphaFoldDB" id="A0A9D4KDM7"/>
<reference evidence="1" key="1">
    <citation type="journal article" date="2019" name="bioRxiv">
        <title>The Genome of the Zebra Mussel, Dreissena polymorpha: A Resource for Invasive Species Research.</title>
        <authorList>
            <person name="McCartney M.A."/>
            <person name="Auch B."/>
            <person name="Kono T."/>
            <person name="Mallez S."/>
            <person name="Zhang Y."/>
            <person name="Obille A."/>
            <person name="Becker A."/>
            <person name="Abrahante J.E."/>
            <person name="Garbe J."/>
            <person name="Badalamenti J.P."/>
            <person name="Herman A."/>
            <person name="Mangelson H."/>
            <person name="Liachko I."/>
            <person name="Sullivan S."/>
            <person name="Sone E.D."/>
            <person name="Koren S."/>
            <person name="Silverstein K.A.T."/>
            <person name="Beckman K.B."/>
            <person name="Gohl D.M."/>
        </authorList>
    </citation>
    <scope>NUCLEOTIDE SEQUENCE</scope>
    <source>
        <strain evidence="1">Duluth1</strain>
        <tissue evidence="1">Whole animal</tissue>
    </source>
</reference>
<dbReference type="EMBL" id="JAIWYP010000004">
    <property type="protein sequence ID" value="KAH3837296.1"/>
    <property type="molecule type" value="Genomic_DNA"/>
</dbReference>
<comment type="caution">
    <text evidence="1">The sequence shown here is derived from an EMBL/GenBank/DDBJ whole genome shotgun (WGS) entry which is preliminary data.</text>
</comment>
<dbReference type="Proteomes" id="UP000828390">
    <property type="component" value="Unassembled WGS sequence"/>
</dbReference>
<gene>
    <name evidence="1" type="ORF">DPMN_110681</name>
</gene>
<protein>
    <submittedName>
        <fullName evidence="1">Uncharacterized protein</fullName>
    </submittedName>
</protein>
<reference evidence="1" key="2">
    <citation type="submission" date="2020-11" db="EMBL/GenBank/DDBJ databases">
        <authorList>
            <person name="McCartney M.A."/>
            <person name="Auch B."/>
            <person name="Kono T."/>
            <person name="Mallez S."/>
            <person name="Becker A."/>
            <person name="Gohl D.M."/>
            <person name="Silverstein K.A.T."/>
            <person name="Koren S."/>
            <person name="Bechman K.B."/>
            <person name="Herman A."/>
            <person name="Abrahante J.E."/>
            <person name="Garbe J."/>
        </authorList>
    </citation>
    <scope>NUCLEOTIDE SEQUENCE</scope>
    <source>
        <strain evidence="1">Duluth1</strain>
        <tissue evidence="1">Whole animal</tissue>
    </source>
</reference>
<organism evidence="1 2">
    <name type="scientific">Dreissena polymorpha</name>
    <name type="common">Zebra mussel</name>
    <name type="synonym">Mytilus polymorpha</name>
    <dbReference type="NCBI Taxonomy" id="45954"/>
    <lineage>
        <taxon>Eukaryota</taxon>
        <taxon>Metazoa</taxon>
        <taxon>Spiralia</taxon>
        <taxon>Lophotrochozoa</taxon>
        <taxon>Mollusca</taxon>
        <taxon>Bivalvia</taxon>
        <taxon>Autobranchia</taxon>
        <taxon>Heteroconchia</taxon>
        <taxon>Euheterodonta</taxon>
        <taxon>Imparidentia</taxon>
        <taxon>Neoheterodontei</taxon>
        <taxon>Myida</taxon>
        <taxon>Dreissenoidea</taxon>
        <taxon>Dreissenidae</taxon>
        <taxon>Dreissena</taxon>
    </lineage>
</organism>
<keyword evidence="2" id="KW-1185">Reference proteome</keyword>
<accession>A0A9D4KDM7</accession>
<evidence type="ECO:0000313" key="2">
    <source>
        <dbReference type="Proteomes" id="UP000828390"/>
    </source>
</evidence>
<proteinExistence type="predicted"/>
<name>A0A9D4KDM7_DREPO</name>